<reference evidence="3 4" key="1">
    <citation type="submission" date="2020-04" db="EMBL/GenBank/DDBJ databases">
        <title>Metagenomic profiling of ammonia- and methane-oxidizing microorganisms in a Dutch drinking water treatment plant.</title>
        <authorList>
            <person name="Poghosyan L."/>
            <person name="Leucker S."/>
        </authorList>
    </citation>
    <scope>NUCLEOTIDE SEQUENCE [LARGE SCALE GENOMIC DNA]</scope>
    <source>
        <strain evidence="3">S-RSF-IL-03</strain>
    </source>
</reference>
<protein>
    <recommendedName>
        <fullName evidence="5">Fibronectin type-III domain-containing protein</fullName>
    </recommendedName>
</protein>
<name>A0A849SQJ4_UNCEI</name>
<gene>
    <name evidence="3" type="ORF">HOP12_13705</name>
</gene>
<dbReference type="Pfam" id="PF01436">
    <property type="entry name" value="NHL"/>
    <property type="match status" value="1"/>
</dbReference>
<dbReference type="PANTHER" id="PTHR24104">
    <property type="entry name" value="E3 UBIQUITIN-PROTEIN LIGASE NHLRC1-RELATED"/>
    <property type="match status" value="1"/>
</dbReference>
<evidence type="ECO:0000256" key="2">
    <source>
        <dbReference type="PROSITE-ProRule" id="PRU00504"/>
    </source>
</evidence>
<comment type="caution">
    <text evidence="3">The sequence shown here is derived from an EMBL/GenBank/DDBJ whole genome shotgun (WGS) entry which is preliminary data.</text>
</comment>
<dbReference type="InterPro" id="IPR013783">
    <property type="entry name" value="Ig-like_fold"/>
</dbReference>
<organism evidence="3 4">
    <name type="scientific">Eiseniibacteriota bacterium</name>
    <dbReference type="NCBI Taxonomy" id="2212470"/>
    <lineage>
        <taxon>Bacteria</taxon>
        <taxon>Candidatus Eiseniibacteriota</taxon>
    </lineage>
</organism>
<dbReference type="InterPro" id="IPR011042">
    <property type="entry name" value="6-blade_b-propeller_TolB-like"/>
</dbReference>
<feature type="repeat" description="NHL" evidence="2">
    <location>
        <begin position="340"/>
        <end position="369"/>
    </location>
</feature>
<dbReference type="InterPro" id="IPR050952">
    <property type="entry name" value="TRIM-NHL_E3_ligases"/>
</dbReference>
<accession>A0A849SQJ4</accession>
<dbReference type="InterPro" id="IPR001258">
    <property type="entry name" value="NHL_repeat"/>
</dbReference>
<sequence>MVDRADALRHRVSFLMPSRRWPSALVLLIAIGQLGCATRDRLNPFDPANGTTLGRPVGFAALAGNRRVDLRWQSASGSGLLGFRLWQRTAPESAYKLIAGLLPPASSRYVSSGLLNDVDHSYRLEYQFADGTTSLPSEDSAMPGRAVGWVVDGARGELSRLTADGRRVAQSWGGFTAPDALVADTTNDHVWVSDGSGGRLWLLRASTGVLLSIPAGGVPGDLAVVQGDSMAWYCDEARNELRLYASTGALLDTLGGFLTPSGVALVPLDGTLWVADRDHNRVLHMDPDVGLLGSTPMSRPSRLARDAVTGQVWATSFTARVVVRLGPDGSLQQTLSGFGGPVGVAIDSRRGRIWVADLNGGRVVAFDRDGAQQFAIGGLPGPRSIAVDENTGRAWVACAEAGATIVIAPTGTVLHRLSAFESATGISVDGNATLPPPSGVAPAVP</sequence>
<proteinExistence type="predicted"/>
<dbReference type="SUPFAM" id="SSF63829">
    <property type="entry name" value="Calcium-dependent phosphotriesterase"/>
    <property type="match status" value="2"/>
</dbReference>
<dbReference type="Gene3D" id="2.60.40.10">
    <property type="entry name" value="Immunoglobulins"/>
    <property type="match status" value="1"/>
</dbReference>
<dbReference type="EMBL" id="JABFRW010000179">
    <property type="protein sequence ID" value="NOT35197.1"/>
    <property type="molecule type" value="Genomic_DNA"/>
</dbReference>
<evidence type="ECO:0000313" key="3">
    <source>
        <dbReference type="EMBL" id="NOT35197.1"/>
    </source>
</evidence>
<evidence type="ECO:0000256" key="1">
    <source>
        <dbReference type="ARBA" id="ARBA00022737"/>
    </source>
</evidence>
<keyword evidence="1" id="KW-0677">Repeat</keyword>
<dbReference type="Proteomes" id="UP000580839">
    <property type="component" value="Unassembled WGS sequence"/>
</dbReference>
<evidence type="ECO:0008006" key="5">
    <source>
        <dbReference type="Google" id="ProtNLM"/>
    </source>
</evidence>
<dbReference type="Gene3D" id="2.120.10.30">
    <property type="entry name" value="TolB, C-terminal domain"/>
    <property type="match status" value="2"/>
</dbReference>
<dbReference type="PROSITE" id="PS51125">
    <property type="entry name" value="NHL"/>
    <property type="match status" value="2"/>
</dbReference>
<feature type="repeat" description="NHL" evidence="2">
    <location>
        <begin position="255"/>
        <end position="288"/>
    </location>
</feature>
<evidence type="ECO:0000313" key="4">
    <source>
        <dbReference type="Proteomes" id="UP000580839"/>
    </source>
</evidence>
<dbReference type="AlphaFoldDB" id="A0A849SQJ4"/>